<organism evidence="1 2">
    <name type="scientific">Chaetomium tenue</name>
    <dbReference type="NCBI Taxonomy" id="1854479"/>
    <lineage>
        <taxon>Eukaryota</taxon>
        <taxon>Fungi</taxon>
        <taxon>Dikarya</taxon>
        <taxon>Ascomycota</taxon>
        <taxon>Pezizomycotina</taxon>
        <taxon>Sordariomycetes</taxon>
        <taxon>Sordariomycetidae</taxon>
        <taxon>Sordariales</taxon>
        <taxon>Chaetomiaceae</taxon>
        <taxon>Chaetomium</taxon>
    </lineage>
</organism>
<keyword evidence="2" id="KW-1185">Reference proteome</keyword>
<protein>
    <submittedName>
        <fullName evidence="1">Uncharacterized protein</fullName>
    </submittedName>
</protein>
<gene>
    <name evidence="1" type="ORF">F5144DRAFT_366815</name>
</gene>
<name>A0ACB7NZH2_9PEZI</name>
<sequence length="904" mass="101513">MAYQPPRERHGNAIDPRTGLPLPAPSIPLGSVSDSRGHQPPSPWVPQPQVPQGYQPSPPPQPVPQYPQYPQNPQYQQYQQFTYAPPAAIQQGGGHPQEGVMVPKTMPTVEQSEVGRGDQPFPVDVADNRASQPSRKAEKVFPIPLKGWQHIFSTPTSFRWRFVNYFQQPGWVYEDQQVYRHRDFAGRVCCKPKSDRYLHHQDGCLRNLIVQCTDDIFEAPGNSTWQRTYIRKVSPLKARVATWVIDFSYDPESWEDWGVMILRAFPAAIAMSFFFWDLTQPRTEYNGTYAPVPYVFHHDAKVWGNPLENRNPGLSLLATNNQVYRLLKPRHLCFPIDPYDDHPHGIRVRAVSDWEHEADGGQKANLDYLFVAYSCQQFSDKSPEDMMALIQIAERACRAARLSAFWISSHCMLDPNELEADVYRISDILRGAQQMVIAVGPPSTTTTTPQTGKKSPTDTNALLRQWGSRMWTFPEILLSPGTSVTVYSRADPGSPLTVSKNQFAARVWSNPDNTNTNTTTTNNDASLSGQLLDHYLGTLELSRLELAVTLLQTLFTRHTTTFLPGDQSYALMGLLRLRPQIDQTDSQFQAFARISLSNDSDRLLERAISILPAGGPHHQPWYDFTDAYGSRLWDIAPACQVAGICDNDTVIIDGARGASIRWKSFYFVAASTNLSWKRWGATLLMEYQFALFVVAVTLCAVGQVAAGVVLLLLWLGLWLMTPSLVRRALGGKLTDVQAALFGFEGYLNAPTVERAIFGGNFDRLSWSVNGSPLSRSCLNEFGERVAMDPMKDAGVRMKVEAAKRAAPGQMRVFTLVDTYNMEMTLFEAARPPTSVFLCGAEGGMQRAVACSYDFTTQTMYRETVLRMATTSLNRMNRASRFRFGLRRPDEPVRMRPVGVTQAQV</sequence>
<dbReference type="Proteomes" id="UP000724584">
    <property type="component" value="Unassembled WGS sequence"/>
</dbReference>
<evidence type="ECO:0000313" key="1">
    <source>
        <dbReference type="EMBL" id="KAH6623591.1"/>
    </source>
</evidence>
<evidence type="ECO:0000313" key="2">
    <source>
        <dbReference type="Proteomes" id="UP000724584"/>
    </source>
</evidence>
<dbReference type="EMBL" id="JAGIZQ010000006">
    <property type="protein sequence ID" value="KAH6623591.1"/>
    <property type="molecule type" value="Genomic_DNA"/>
</dbReference>
<accession>A0ACB7NZH2</accession>
<comment type="caution">
    <text evidence="1">The sequence shown here is derived from an EMBL/GenBank/DDBJ whole genome shotgun (WGS) entry which is preliminary data.</text>
</comment>
<proteinExistence type="predicted"/>
<reference evidence="1 2" key="1">
    <citation type="journal article" date="2021" name="Nat. Commun.">
        <title>Genetic determinants of endophytism in the Arabidopsis root mycobiome.</title>
        <authorList>
            <person name="Mesny F."/>
            <person name="Miyauchi S."/>
            <person name="Thiergart T."/>
            <person name="Pickel B."/>
            <person name="Atanasova L."/>
            <person name="Karlsson M."/>
            <person name="Huettel B."/>
            <person name="Barry K.W."/>
            <person name="Haridas S."/>
            <person name="Chen C."/>
            <person name="Bauer D."/>
            <person name="Andreopoulos W."/>
            <person name="Pangilinan J."/>
            <person name="LaButti K."/>
            <person name="Riley R."/>
            <person name="Lipzen A."/>
            <person name="Clum A."/>
            <person name="Drula E."/>
            <person name="Henrissat B."/>
            <person name="Kohler A."/>
            <person name="Grigoriev I.V."/>
            <person name="Martin F.M."/>
            <person name="Hacquard S."/>
        </authorList>
    </citation>
    <scope>NUCLEOTIDE SEQUENCE [LARGE SCALE GENOMIC DNA]</scope>
    <source>
        <strain evidence="1 2">MPI-SDFR-AT-0079</strain>
    </source>
</reference>